<evidence type="ECO:0000313" key="3">
    <source>
        <dbReference type="Proteomes" id="UP001596203"/>
    </source>
</evidence>
<gene>
    <name evidence="2" type="ORF">ACFP2T_31530</name>
</gene>
<accession>A0ABW1KFY3</accession>
<organism evidence="2 3">
    <name type="scientific">Plantactinospora solaniradicis</name>
    <dbReference type="NCBI Taxonomy" id="1723736"/>
    <lineage>
        <taxon>Bacteria</taxon>
        <taxon>Bacillati</taxon>
        <taxon>Actinomycetota</taxon>
        <taxon>Actinomycetes</taxon>
        <taxon>Micromonosporales</taxon>
        <taxon>Micromonosporaceae</taxon>
        <taxon>Plantactinospora</taxon>
    </lineage>
</organism>
<evidence type="ECO:0000313" key="2">
    <source>
        <dbReference type="EMBL" id="MFC6020687.1"/>
    </source>
</evidence>
<name>A0ABW1KFY3_9ACTN</name>
<dbReference type="EMBL" id="JBHSPR010000034">
    <property type="protein sequence ID" value="MFC6020687.1"/>
    <property type="molecule type" value="Genomic_DNA"/>
</dbReference>
<protein>
    <recommendedName>
        <fullName evidence="4">ABC transporter permease</fullName>
    </recommendedName>
</protein>
<dbReference type="RefSeq" id="WP_377428190.1">
    <property type="nucleotide sequence ID" value="NZ_JBHSPR010000034.1"/>
</dbReference>
<evidence type="ECO:0000256" key="1">
    <source>
        <dbReference type="SAM" id="Phobius"/>
    </source>
</evidence>
<keyword evidence="1" id="KW-0812">Transmembrane</keyword>
<sequence>MNARKPAPIGPLALALRHLRPESAGRRVAVLAAVFAVALLAGIALLLR</sequence>
<evidence type="ECO:0008006" key="4">
    <source>
        <dbReference type="Google" id="ProtNLM"/>
    </source>
</evidence>
<keyword evidence="1" id="KW-0472">Membrane</keyword>
<keyword evidence="1" id="KW-1133">Transmembrane helix</keyword>
<reference evidence="3" key="1">
    <citation type="journal article" date="2019" name="Int. J. Syst. Evol. Microbiol.">
        <title>The Global Catalogue of Microorganisms (GCM) 10K type strain sequencing project: providing services to taxonomists for standard genome sequencing and annotation.</title>
        <authorList>
            <consortium name="The Broad Institute Genomics Platform"/>
            <consortium name="The Broad Institute Genome Sequencing Center for Infectious Disease"/>
            <person name="Wu L."/>
            <person name="Ma J."/>
        </authorList>
    </citation>
    <scope>NUCLEOTIDE SEQUENCE [LARGE SCALE GENOMIC DNA]</scope>
    <source>
        <strain evidence="3">ZS-35-S2</strain>
    </source>
</reference>
<comment type="caution">
    <text evidence="2">The sequence shown here is derived from an EMBL/GenBank/DDBJ whole genome shotgun (WGS) entry which is preliminary data.</text>
</comment>
<keyword evidence="3" id="KW-1185">Reference proteome</keyword>
<proteinExistence type="predicted"/>
<dbReference type="Proteomes" id="UP001596203">
    <property type="component" value="Unassembled WGS sequence"/>
</dbReference>
<feature type="transmembrane region" description="Helical" evidence="1">
    <location>
        <begin position="28"/>
        <end position="47"/>
    </location>
</feature>